<feature type="compositionally biased region" description="Acidic residues" evidence="10">
    <location>
        <begin position="17"/>
        <end position="29"/>
    </location>
</feature>
<protein>
    <recommendedName>
        <fullName evidence="12">t-SNARE coiled-coil homology domain-containing protein</fullName>
    </recommendedName>
</protein>
<comment type="caution">
    <text evidence="13">The sequence shown here is derived from an EMBL/GenBank/DDBJ whole genome shotgun (WGS) entry which is preliminary data.</text>
</comment>
<dbReference type="CDD" id="cd15848">
    <property type="entry name" value="SNARE_syntaxin1-like"/>
    <property type="match status" value="1"/>
</dbReference>
<sequence>MADLLSAVKGKNAVYQGEDDDPDIDDIEDQVAPPPTDAEREMQDFFRKVEQVKLDLVAIKDLQKEVLSMHEKGKTIVKSKEMQRHRELMQEKINEVNKLAHAAKAKIEALDKENEAAKKRKGQGQGTASERTRTTITAGLKKKLKDHMQEFSELRSRIQSEYREVVERRVYTVTGQYVDEEEIDRMIENGESENIFQKAILEQGRGRVLDTLAEIQERHRAVKDLEQSLLELHQIFLDMAVLVEAQGEMLDNIEKQVARSVDYVKGGTEALQDAKQLQKNTRKWMCCAIMIMLIVALVIVLAVVRPWRYLQK</sequence>
<keyword evidence="3" id="KW-0813">Transport</keyword>
<evidence type="ECO:0000256" key="8">
    <source>
        <dbReference type="RuleBase" id="RU003858"/>
    </source>
</evidence>
<evidence type="ECO:0000259" key="12">
    <source>
        <dbReference type="PROSITE" id="PS50192"/>
    </source>
</evidence>
<dbReference type="PROSITE" id="PS00914">
    <property type="entry name" value="SYNTAXIN"/>
    <property type="match status" value="1"/>
</dbReference>
<proteinExistence type="inferred from homology"/>
<dbReference type="GO" id="GO:0048278">
    <property type="term" value="P:vesicle docking"/>
    <property type="evidence" value="ECO:0007669"/>
    <property type="project" value="TreeGrafter"/>
</dbReference>
<dbReference type="GO" id="GO:0000149">
    <property type="term" value="F:SNARE binding"/>
    <property type="evidence" value="ECO:0007669"/>
    <property type="project" value="TreeGrafter"/>
</dbReference>
<dbReference type="InterPro" id="IPR006012">
    <property type="entry name" value="Syntaxin/epimorphin_CS"/>
</dbReference>
<comment type="similarity">
    <text evidence="2 8">Belongs to the syntaxin family.</text>
</comment>
<name>A0A8J4BLR7_9CHLO</name>
<dbReference type="Gene3D" id="1.20.5.110">
    <property type="match status" value="1"/>
</dbReference>
<dbReference type="GO" id="GO:0006887">
    <property type="term" value="P:exocytosis"/>
    <property type="evidence" value="ECO:0007669"/>
    <property type="project" value="TreeGrafter"/>
</dbReference>
<evidence type="ECO:0000313" key="14">
    <source>
        <dbReference type="Proteomes" id="UP000747399"/>
    </source>
</evidence>
<feature type="coiled-coil region" evidence="9">
    <location>
        <begin position="79"/>
        <end position="120"/>
    </location>
</feature>
<evidence type="ECO:0000256" key="10">
    <source>
        <dbReference type="SAM" id="MobiDB-lite"/>
    </source>
</evidence>
<dbReference type="Pfam" id="PF05739">
    <property type="entry name" value="SNARE"/>
    <property type="match status" value="1"/>
</dbReference>
<evidence type="ECO:0000256" key="1">
    <source>
        <dbReference type="ARBA" id="ARBA00004211"/>
    </source>
</evidence>
<dbReference type="InterPro" id="IPR006011">
    <property type="entry name" value="Syntaxin_N"/>
</dbReference>
<dbReference type="PANTHER" id="PTHR19957">
    <property type="entry name" value="SYNTAXIN"/>
    <property type="match status" value="1"/>
</dbReference>
<evidence type="ECO:0000256" key="5">
    <source>
        <dbReference type="ARBA" id="ARBA00022927"/>
    </source>
</evidence>
<organism evidence="13 14">
    <name type="scientific">Volvox africanus</name>
    <dbReference type="NCBI Taxonomy" id="51714"/>
    <lineage>
        <taxon>Eukaryota</taxon>
        <taxon>Viridiplantae</taxon>
        <taxon>Chlorophyta</taxon>
        <taxon>core chlorophytes</taxon>
        <taxon>Chlorophyceae</taxon>
        <taxon>CS clade</taxon>
        <taxon>Chlamydomonadales</taxon>
        <taxon>Volvocaceae</taxon>
        <taxon>Volvox</taxon>
    </lineage>
</organism>
<dbReference type="SUPFAM" id="SSF47661">
    <property type="entry name" value="t-snare proteins"/>
    <property type="match status" value="1"/>
</dbReference>
<evidence type="ECO:0000256" key="11">
    <source>
        <dbReference type="SAM" id="Phobius"/>
    </source>
</evidence>
<dbReference type="Gene3D" id="1.20.58.70">
    <property type="match status" value="1"/>
</dbReference>
<keyword evidence="4 11" id="KW-0812">Transmembrane</keyword>
<evidence type="ECO:0000256" key="7">
    <source>
        <dbReference type="ARBA" id="ARBA00023136"/>
    </source>
</evidence>
<gene>
    <name evidence="13" type="ORF">Vafri_15660</name>
</gene>
<keyword evidence="7 11" id="KW-0472">Membrane</keyword>
<dbReference type="InterPro" id="IPR000727">
    <property type="entry name" value="T_SNARE_dom"/>
</dbReference>
<keyword evidence="14" id="KW-1185">Reference proteome</keyword>
<keyword evidence="6 11" id="KW-1133">Transmembrane helix</keyword>
<dbReference type="GO" id="GO:0005886">
    <property type="term" value="C:plasma membrane"/>
    <property type="evidence" value="ECO:0007669"/>
    <property type="project" value="TreeGrafter"/>
</dbReference>
<dbReference type="InterPro" id="IPR045242">
    <property type="entry name" value="Syntaxin"/>
</dbReference>
<dbReference type="CDD" id="cd00179">
    <property type="entry name" value="SynN"/>
    <property type="match status" value="1"/>
</dbReference>
<feature type="domain" description="T-SNARE coiled-coil homology" evidence="12">
    <location>
        <begin position="212"/>
        <end position="274"/>
    </location>
</feature>
<dbReference type="Pfam" id="PF00804">
    <property type="entry name" value="Syntaxin"/>
    <property type="match status" value="1"/>
</dbReference>
<dbReference type="PANTHER" id="PTHR19957:SF307">
    <property type="entry name" value="PROTEIN SSO1-RELATED"/>
    <property type="match status" value="1"/>
</dbReference>
<dbReference type="PROSITE" id="PS50192">
    <property type="entry name" value="T_SNARE"/>
    <property type="match status" value="1"/>
</dbReference>
<reference evidence="13" key="1">
    <citation type="journal article" date="2021" name="Proc. Natl. Acad. Sci. U.S.A.">
        <title>Three genomes in the algal genus Volvox reveal the fate of a haploid sex-determining region after a transition to homothallism.</title>
        <authorList>
            <person name="Yamamoto K."/>
            <person name="Hamaji T."/>
            <person name="Kawai-Toyooka H."/>
            <person name="Matsuzaki R."/>
            <person name="Takahashi F."/>
            <person name="Nishimura Y."/>
            <person name="Kawachi M."/>
            <person name="Noguchi H."/>
            <person name="Minakuchi Y."/>
            <person name="Umen J.G."/>
            <person name="Toyoda A."/>
            <person name="Nozaki H."/>
        </authorList>
    </citation>
    <scope>NUCLEOTIDE SEQUENCE</scope>
    <source>
        <strain evidence="13">NIES-3780</strain>
    </source>
</reference>
<dbReference type="InterPro" id="IPR010989">
    <property type="entry name" value="SNARE"/>
</dbReference>
<dbReference type="SMART" id="SM00397">
    <property type="entry name" value="t_SNARE"/>
    <property type="match status" value="1"/>
</dbReference>
<dbReference type="SMART" id="SM00503">
    <property type="entry name" value="SynN"/>
    <property type="match status" value="1"/>
</dbReference>
<feature type="transmembrane region" description="Helical" evidence="11">
    <location>
        <begin position="284"/>
        <end position="304"/>
    </location>
</feature>
<dbReference type="GO" id="GO:0031201">
    <property type="term" value="C:SNARE complex"/>
    <property type="evidence" value="ECO:0007669"/>
    <property type="project" value="TreeGrafter"/>
</dbReference>
<dbReference type="GO" id="GO:0006886">
    <property type="term" value="P:intracellular protein transport"/>
    <property type="evidence" value="ECO:0007669"/>
    <property type="project" value="InterPro"/>
</dbReference>
<dbReference type="GO" id="GO:0006906">
    <property type="term" value="P:vesicle fusion"/>
    <property type="evidence" value="ECO:0007669"/>
    <property type="project" value="TreeGrafter"/>
</dbReference>
<dbReference type="FunFam" id="1.20.5.110:FF:000008">
    <property type="entry name" value="Syntaxin 132"/>
    <property type="match status" value="1"/>
</dbReference>
<comment type="subcellular location">
    <subcellularLocation>
        <location evidence="1">Membrane</location>
        <topology evidence="1">Single-pass type IV membrane protein</topology>
    </subcellularLocation>
</comment>
<evidence type="ECO:0000256" key="9">
    <source>
        <dbReference type="SAM" id="Coils"/>
    </source>
</evidence>
<evidence type="ECO:0000256" key="2">
    <source>
        <dbReference type="ARBA" id="ARBA00009063"/>
    </source>
</evidence>
<evidence type="ECO:0000256" key="3">
    <source>
        <dbReference type="ARBA" id="ARBA00022448"/>
    </source>
</evidence>
<dbReference type="Proteomes" id="UP000747399">
    <property type="component" value="Unassembled WGS sequence"/>
</dbReference>
<keyword evidence="5" id="KW-0653">Protein transport</keyword>
<evidence type="ECO:0000256" key="4">
    <source>
        <dbReference type="ARBA" id="ARBA00022692"/>
    </source>
</evidence>
<dbReference type="GO" id="GO:0012505">
    <property type="term" value="C:endomembrane system"/>
    <property type="evidence" value="ECO:0007669"/>
    <property type="project" value="TreeGrafter"/>
</dbReference>
<dbReference type="EMBL" id="BNCO01000044">
    <property type="protein sequence ID" value="GIL61260.1"/>
    <property type="molecule type" value="Genomic_DNA"/>
</dbReference>
<dbReference type="AlphaFoldDB" id="A0A8J4BLR7"/>
<feature type="region of interest" description="Disordered" evidence="10">
    <location>
        <begin position="1"/>
        <end position="39"/>
    </location>
</feature>
<accession>A0A8J4BLR7</accession>
<evidence type="ECO:0000256" key="6">
    <source>
        <dbReference type="ARBA" id="ARBA00022989"/>
    </source>
</evidence>
<keyword evidence="9" id="KW-0175">Coiled coil</keyword>
<dbReference type="GO" id="GO:0005484">
    <property type="term" value="F:SNAP receptor activity"/>
    <property type="evidence" value="ECO:0007669"/>
    <property type="project" value="InterPro"/>
</dbReference>
<evidence type="ECO:0000313" key="13">
    <source>
        <dbReference type="EMBL" id="GIL61260.1"/>
    </source>
</evidence>